<dbReference type="GO" id="GO:0016829">
    <property type="term" value="F:lyase activity"/>
    <property type="evidence" value="ECO:0007669"/>
    <property type="project" value="UniProtKB-KW"/>
</dbReference>
<keyword evidence="3" id="KW-0227">DNA damage</keyword>
<dbReference type="GO" id="GO:0006508">
    <property type="term" value="P:proteolysis"/>
    <property type="evidence" value="ECO:0007669"/>
    <property type="project" value="UniProtKB-KW"/>
</dbReference>
<dbReference type="EMBL" id="CP002859">
    <property type="protein sequence ID" value="AEI51564.1"/>
    <property type="molecule type" value="Genomic_DNA"/>
</dbReference>
<evidence type="ECO:0000256" key="1">
    <source>
        <dbReference type="ARBA" id="ARBA00008136"/>
    </source>
</evidence>
<comment type="similarity">
    <text evidence="1 8">Belongs to the SOS response-associated peptidase family.</text>
</comment>
<organism evidence="9 10">
    <name type="scientific">Runella slithyformis (strain ATCC 29530 / DSM 19594 / LMG 11500 / NCIMB 11436 / LSU 4)</name>
    <dbReference type="NCBI Taxonomy" id="761193"/>
    <lineage>
        <taxon>Bacteria</taxon>
        <taxon>Pseudomonadati</taxon>
        <taxon>Bacteroidota</taxon>
        <taxon>Cytophagia</taxon>
        <taxon>Cytophagales</taxon>
        <taxon>Spirosomataceae</taxon>
        <taxon>Runella</taxon>
    </lineage>
</organism>
<evidence type="ECO:0000313" key="9">
    <source>
        <dbReference type="EMBL" id="AEI51564.1"/>
    </source>
</evidence>
<reference evidence="9 10" key="2">
    <citation type="journal article" date="2012" name="Stand. Genomic Sci.">
        <title>Complete genome sequence of the aquatic bacterium Runella slithyformis type strain (LSU 4(T)).</title>
        <authorList>
            <person name="Copeland A."/>
            <person name="Zhang X."/>
            <person name="Misra M."/>
            <person name="Lapidus A."/>
            <person name="Nolan M."/>
            <person name="Lucas S."/>
            <person name="Deshpande S."/>
            <person name="Cheng J.F."/>
            <person name="Tapia R."/>
            <person name="Goodwin L.A."/>
            <person name="Pitluck S."/>
            <person name="Liolios K."/>
            <person name="Pagani I."/>
            <person name="Ivanova N."/>
            <person name="Mikhailova N."/>
            <person name="Pati A."/>
            <person name="Chen A."/>
            <person name="Palaniappan K."/>
            <person name="Land M."/>
            <person name="Hauser L."/>
            <person name="Pan C."/>
            <person name="Jeffries C.D."/>
            <person name="Detter J.C."/>
            <person name="Brambilla E.M."/>
            <person name="Rohde M."/>
            <person name="Djao O.D."/>
            <person name="Goker M."/>
            <person name="Sikorski J."/>
            <person name="Tindall B.J."/>
            <person name="Woyke T."/>
            <person name="Bristow J."/>
            <person name="Eisen J.A."/>
            <person name="Markowitz V."/>
            <person name="Hugenholtz P."/>
            <person name="Kyrpides N.C."/>
            <person name="Klenk H.P."/>
            <person name="Mavromatis K."/>
        </authorList>
    </citation>
    <scope>NUCLEOTIDE SEQUENCE [LARGE SCALE GENOMIC DNA]</scope>
    <source>
        <strain evidence="10">ATCC 29530 / DSM 19594 / LMG 11500 / NCIMB 11436 / LSU 4</strain>
    </source>
</reference>
<dbReference type="RefSeq" id="WP_013930837.1">
    <property type="nucleotide sequence ID" value="NC_015703.1"/>
</dbReference>
<proteinExistence type="inferred from homology"/>
<dbReference type="GO" id="GO:0106300">
    <property type="term" value="P:protein-DNA covalent cross-linking repair"/>
    <property type="evidence" value="ECO:0007669"/>
    <property type="project" value="InterPro"/>
</dbReference>
<keyword evidence="6" id="KW-0238">DNA-binding</keyword>
<name>A0A7U4E8L5_RUNSL</name>
<dbReference type="Pfam" id="PF02586">
    <property type="entry name" value="SRAP"/>
    <property type="match status" value="1"/>
</dbReference>
<evidence type="ECO:0000256" key="5">
    <source>
        <dbReference type="ARBA" id="ARBA00023124"/>
    </source>
</evidence>
<evidence type="ECO:0000313" key="10">
    <source>
        <dbReference type="Proteomes" id="UP000000493"/>
    </source>
</evidence>
<dbReference type="GO" id="GO:0003697">
    <property type="term" value="F:single-stranded DNA binding"/>
    <property type="evidence" value="ECO:0007669"/>
    <property type="project" value="InterPro"/>
</dbReference>
<dbReference type="AlphaFoldDB" id="A0A7U4E8L5"/>
<dbReference type="PANTHER" id="PTHR13604">
    <property type="entry name" value="DC12-RELATED"/>
    <property type="match status" value="1"/>
</dbReference>
<keyword evidence="10" id="KW-1185">Reference proteome</keyword>
<keyword evidence="2 8" id="KW-0645">Protease</keyword>
<dbReference type="Proteomes" id="UP000000493">
    <property type="component" value="Chromosome"/>
</dbReference>
<evidence type="ECO:0000256" key="2">
    <source>
        <dbReference type="ARBA" id="ARBA00022670"/>
    </source>
</evidence>
<keyword evidence="4 8" id="KW-0378">Hydrolase</keyword>
<dbReference type="InterPro" id="IPR036590">
    <property type="entry name" value="SRAP-like"/>
</dbReference>
<reference evidence="10" key="1">
    <citation type="submission" date="2011-06" db="EMBL/GenBank/DDBJ databases">
        <title>The complete genome of chromosome of Runella slithyformis DSM 19594.</title>
        <authorList>
            <consortium name="US DOE Joint Genome Institute (JGI-PGF)"/>
            <person name="Lucas S."/>
            <person name="Han J."/>
            <person name="Lapidus A."/>
            <person name="Bruce D."/>
            <person name="Goodwin L."/>
            <person name="Pitluck S."/>
            <person name="Peters L."/>
            <person name="Kyrpides N."/>
            <person name="Mavromatis K."/>
            <person name="Ivanova N."/>
            <person name="Ovchinnikova G."/>
            <person name="Zhang X."/>
            <person name="Misra M."/>
            <person name="Detter J.C."/>
            <person name="Tapia R."/>
            <person name="Han C."/>
            <person name="Land M."/>
            <person name="Hauser L."/>
            <person name="Markowitz V."/>
            <person name="Cheng J.-F."/>
            <person name="Hugenholtz P."/>
            <person name="Woyke T."/>
            <person name="Wu D."/>
            <person name="Tindall B."/>
            <person name="Faehrich R."/>
            <person name="Brambilla E."/>
            <person name="Klenk H.-P."/>
            <person name="Eisen J.A."/>
        </authorList>
    </citation>
    <scope>NUCLEOTIDE SEQUENCE [LARGE SCALE GENOMIC DNA]</scope>
    <source>
        <strain evidence="10">ATCC 29530 / DSM 19594 / LMG 11500 / NCIMB 11436 / LSU 4</strain>
    </source>
</reference>
<dbReference type="InterPro" id="IPR003738">
    <property type="entry name" value="SRAP"/>
</dbReference>
<evidence type="ECO:0000256" key="7">
    <source>
        <dbReference type="ARBA" id="ARBA00023239"/>
    </source>
</evidence>
<evidence type="ECO:0000256" key="6">
    <source>
        <dbReference type="ARBA" id="ARBA00023125"/>
    </source>
</evidence>
<dbReference type="GO" id="GO:0008233">
    <property type="term" value="F:peptidase activity"/>
    <property type="evidence" value="ECO:0007669"/>
    <property type="project" value="UniProtKB-KW"/>
</dbReference>
<gene>
    <name evidence="9" type="ordered locus">Runsl_5265</name>
</gene>
<protein>
    <recommendedName>
        <fullName evidence="8">Abasic site processing protein</fullName>
        <ecNumber evidence="8">3.4.-.-</ecNumber>
    </recommendedName>
</protein>
<dbReference type="SUPFAM" id="SSF143081">
    <property type="entry name" value="BB1717-like"/>
    <property type="match status" value="1"/>
</dbReference>
<dbReference type="KEGG" id="rsi:Runsl_5265"/>
<dbReference type="PANTHER" id="PTHR13604:SF0">
    <property type="entry name" value="ABASIC SITE PROCESSING PROTEIN HMCES"/>
    <property type="match status" value="1"/>
</dbReference>
<evidence type="ECO:0000256" key="8">
    <source>
        <dbReference type="RuleBase" id="RU364100"/>
    </source>
</evidence>
<evidence type="ECO:0000256" key="4">
    <source>
        <dbReference type="ARBA" id="ARBA00022801"/>
    </source>
</evidence>
<dbReference type="Gene3D" id="3.90.1680.10">
    <property type="entry name" value="SOS response associated peptidase-like"/>
    <property type="match status" value="1"/>
</dbReference>
<keyword evidence="7" id="KW-0456">Lyase</keyword>
<evidence type="ECO:0000256" key="3">
    <source>
        <dbReference type="ARBA" id="ARBA00022763"/>
    </source>
</evidence>
<sequence>MCFHNSLTATVAEVEQRFEATNKTKQADFEPVYHGNGFDFPVWPVITAQAPKSIQLFQWGLVPRWVKTKEEAEEMRANTLNAKAETLGEKPSFKYALREAQRCLIPSTGFFEWQTVGKNKYPYYIRLRNQPIFAMAGLWESWHNPAYPDDIWNTFSIITTEANPLMARIHNTKQRMPLLLLPGSESLWLQKDLDTAALNEIARPLDDSLMEAFTVGRLVSHRTANSNVPEVTNPYAYPELSQQQLSLF</sequence>
<accession>A0A7U4E8L5</accession>
<dbReference type="EC" id="3.4.-.-" evidence="8"/>
<keyword evidence="5" id="KW-0190">Covalent protein-DNA linkage</keyword>